<feature type="transmembrane region" description="Helical" evidence="1">
    <location>
        <begin position="900"/>
        <end position="924"/>
    </location>
</feature>
<gene>
    <name evidence="2" type="ORF">SteCoe_10318</name>
</gene>
<keyword evidence="1" id="KW-1133">Transmembrane helix</keyword>
<feature type="transmembrane region" description="Helical" evidence="1">
    <location>
        <begin position="20"/>
        <end position="43"/>
    </location>
</feature>
<keyword evidence="3" id="KW-1185">Reference proteome</keyword>
<feature type="transmembrane region" description="Helical" evidence="1">
    <location>
        <begin position="718"/>
        <end position="740"/>
    </location>
</feature>
<feature type="transmembrane region" description="Helical" evidence="1">
    <location>
        <begin position="1176"/>
        <end position="1199"/>
    </location>
</feature>
<comment type="caution">
    <text evidence="2">The sequence shown here is derived from an EMBL/GenBank/DDBJ whole genome shotgun (WGS) entry which is preliminary data.</text>
</comment>
<accession>A0A1R2CG20</accession>
<keyword evidence="1" id="KW-0812">Transmembrane</keyword>
<reference evidence="2 3" key="1">
    <citation type="submission" date="2016-11" db="EMBL/GenBank/DDBJ databases">
        <title>The macronuclear genome of Stentor coeruleus: a giant cell with tiny introns.</title>
        <authorList>
            <person name="Slabodnick M."/>
            <person name="Ruby J.G."/>
            <person name="Reiff S.B."/>
            <person name="Swart E.C."/>
            <person name="Gosai S."/>
            <person name="Prabakaran S."/>
            <person name="Witkowska E."/>
            <person name="Larue G.E."/>
            <person name="Fisher S."/>
            <person name="Freeman R.M."/>
            <person name="Gunawardena J."/>
            <person name="Chu W."/>
            <person name="Stover N.A."/>
            <person name="Gregory B.D."/>
            <person name="Nowacki M."/>
            <person name="Derisi J."/>
            <person name="Roy S.W."/>
            <person name="Marshall W.F."/>
            <person name="Sood P."/>
        </authorList>
    </citation>
    <scope>NUCLEOTIDE SEQUENCE [LARGE SCALE GENOMIC DNA]</scope>
    <source>
        <strain evidence="2">WM001</strain>
    </source>
</reference>
<evidence type="ECO:0000256" key="1">
    <source>
        <dbReference type="SAM" id="Phobius"/>
    </source>
</evidence>
<feature type="transmembrane region" description="Helical" evidence="1">
    <location>
        <begin position="990"/>
        <end position="1010"/>
    </location>
</feature>
<name>A0A1R2CG20_9CILI</name>
<protein>
    <recommendedName>
        <fullName evidence="4">PAS domain-containing protein</fullName>
    </recommendedName>
</protein>
<organism evidence="2 3">
    <name type="scientific">Stentor coeruleus</name>
    <dbReference type="NCBI Taxonomy" id="5963"/>
    <lineage>
        <taxon>Eukaryota</taxon>
        <taxon>Sar</taxon>
        <taxon>Alveolata</taxon>
        <taxon>Ciliophora</taxon>
        <taxon>Postciliodesmatophora</taxon>
        <taxon>Heterotrichea</taxon>
        <taxon>Heterotrichida</taxon>
        <taxon>Stentoridae</taxon>
        <taxon>Stentor</taxon>
    </lineage>
</organism>
<feature type="transmembrane region" description="Helical" evidence="1">
    <location>
        <begin position="164"/>
        <end position="185"/>
    </location>
</feature>
<feature type="transmembrane region" description="Helical" evidence="1">
    <location>
        <begin position="63"/>
        <end position="85"/>
    </location>
</feature>
<feature type="transmembrane region" description="Helical" evidence="1">
    <location>
        <begin position="191"/>
        <end position="213"/>
    </location>
</feature>
<keyword evidence="1" id="KW-0472">Membrane</keyword>
<evidence type="ECO:0000313" key="3">
    <source>
        <dbReference type="Proteomes" id="UP000187209"/>
    </source>
</evidence>
<evidence type="ECO:0000313" key="2">
    <source>
        <dbReference type="EMBL" id="OMJ87905.1"/>
    </source>
</evidence>
<dbReference type="OrthoDB" id="326217at2759"/>
<evidence type="ECO:0008006" key="4">
    <source>
        <dbReference type="Google" id="ProtNLM"/>
    </source>
</evidence>
<dbReference type="AlphaFoldDB" id="A0A1R2CG20"/>
<sequence length="1261" mass="146577">MKYLKRPKNQFFKKVLQNLLNLQTGLFYIPSLLSYSLVLKYSYNNKTEKILECIGSVSSENILLGYTGFIFSFIYIILLITLGYFKEGFAYEIRHSAGRNNLEAKAFPISEIQGKLNTTLMVILYVFLSGNTYTFYLVLIGISQMYITWVYVWFLPFYSDFTNFAYACCEFEATCFIGFFAIGLGLDNATIVIVMSIIMQPLIVLIVIGSIEYRKSKILLEKINENNVRNFELMCRKKLLQFKPSLKVVKFISKYYLKYNENIVLVFLAQYYSSKLGKSKQALIHISRISYRGKGIFDNFQIYKCQKFLEKMNYFSSEGLKFKVFIKKLEKIKNSELKLFDSIISLSDSFLNGNGSLEYLKKTFYTTHFLIKTIKKLYTKSLEKFPESELLTEMYGSLLIMLGEVEKGKKFLNNSMFFHENNKKRHKLGSIFADKNDSIMLVSGNSQDFGRIQYISRNMCNLLSIIPEEATSYYLNNFVPLAFHKNHYKSIENFLMNHAEGKLFQNFPLQLCDSYGFLVECRLNIDSIGYDSSVEFIVGINIIQGINRECAMIKCNGDIIAHSRKLSEMLDINSIKIEEENIFGYFYNLDFEKVMIGEPVITETKEKHRKLLLFLQEKRIGSTNIYILYLIFDPIVLDAISAEPSLATQKQKLNWLLQLENNEQTENLSKQENSKLFMKFQTINSPLFIDNESHLLSNALQVVNPNLSKLILRSFCNLQIFIILSFLAVVVSNIIILVSVSDQVQHSIKLEALGILGRANSYIACLTYISRQLYISHAFNSSSIFTPNDAIYYNDKLLSLHDVFREKVNEWSYWSYSRIINEPLLPVYMNYSSPEISYSNLLDVISYTYENVNELLKGYSQKPLFFLIFNTFRLSIDHLQIAFSDLIDSERKALVELESLFLSLFFTGICIIGVFGSMVFIMNWHLHKNLKQMWDDLQSAVLKNSLNIRGSLNSRANKYYDTEDDIYPIEDIIVKQTVSFPHFWHYLSRLSLVVVFGLIIFFVSVFVFFAHAQDYMIGKVDFADAMLNRRVFVYQRNLFLIEMYADYNRFGFTDLYGFSPLFPSNIGYIYMANKMIILRRNAFKRSLQKVIRPEVWKEIFAEIEGEEGFLRYGLSDAVIEIKWECLFLAVNIRKCNLDCFNKINNELKTLMAYYDRTADTADRSSTLSLKSTYESLFYFIIFGLLSLFIIVACYILPYFQKEKNIVKCMQIKNQDITNTSKGNKKHDTTKHMSLTGYVNKSKIKESTKNIKSLLKPSTMHT</sequence>
<dbReference type="Proteomes" id="UP000187209">
    <property type="component" value="Unassembled WGS sequence"/>
</dbReference>
<dbReference type="EMBL" id="MPUH01000165">
    <property type="protein sequence ID" value="OMJ87905.1"/>
    <property type="molecule type" value="Genomic_DNA"/>
</dbReference>
<proteinExistence type="predicted"/>